<accession>A0A0K2TV68</accession>
<name>A0A0K2TV68_LEPSM</name>
<dbReference type="AlphaFoldDB" id="A0A0K2TV68"/>
<dbReference type="EMBL" id="HACA01011925">
    <property type="protein sequence ID" value="CDW29286.1"/>
    <property type="molecule type" value="Transcribed_RNA"/>
</dbReference>
<sequence length="28" mass="3279">MEKLDMILNNKFIQYVLPQQPPSSPFCP</sequence>
<protein>
    <submittedName>
        <fullName evidence="1">Uncharacterized protein</fullName>
    </submittedName>
</protein>
<reference evidence="1" key="1">
    <citation type="submission" date="2014-05" db="EMBL/GenBank/DDBJ databases">
        <authorList>
            <person name="Chronopoulou M."/>
        </authorList>
    </citation>
    <scope>NUCLEOTIDE SEQUENCE</scope>
    <source>
        <tissue evidence="1">Whole organism</tissue>
    </source>
</reference>
<proteinExistence type="predicted"/>
<organism evidence="1">
    <name type="scientific">Lepeophtheirus salmonis</name>
    <name type="common">Salmon louse</name>
    <name type="synonym">Caligus salmonis</name>
    <dbReference type="NCBI Taxonomy" id="72036"/>
    <lineage>
        <taxon>Eukaryota</taxon>
        <taxon>Metazoa</taxon>
        <taxon>Ecdysozoa</taxon>
        <taxon>Arthropoda</taxon>
        <taxon>Crustacea</taxon>
        <taxon>Multicrustacea</taxon>
        <taxon>Hexanauplia</taxon>
        <taxon>Copepoda</taxon>
        <taxon>Siphonostomatoida</taxon>
        <taxon>Caligidae</taxon>
        <taxon>Lepeophtheirus</taxon>
    </lineage>
</organism>
<evidence type="ECO:0000313" key="1">
    <source>
        <dbReference type="EMBL" id="CDW29286.1"/>
    </source>
</evidence>